<evidence type="ECO:0000256" key="5">
    <source>
        <dbReference type="RuleBase" id="RU000477"/>
    </source>
</evidence>
<dbReference type="GO" id="GO:0005886">
    <property type="term" value="C:plasma membrane"/>
    <property type="evidence" value="ECO:0000318"/>
    <property type="project" value="GO_Central"/>
</dbReference>
<dbReference type="VEuPathDB" id="AmoebaDB:DICPUDRAFT_9720"/>
<keyword evidence="2 5" id="KW-0812">Transmembrane</keyword>
<dbReference type="EMBL" id="GL871501">
    <property type="protein sequence ID" value="EGC29008.1"/>
    <property type="molecule type" value="Genomic_DNA"/>
</dbReference>
<dbReference type="GO" id="GO:0015250">
    <property type="term" value="F:water channel activity"/>
    <property type="evidence" value="ECO:0000318"/>
    <property type="project" value="GO_Central"/>
</dbReference>
<gene>
    <name evidence="7" type="ORF">DICPUDRAFT_9720</name>
</gene>
<evidence type="ECO:0008006" key="9">
    <source>
        <dbReference type="Google" id="ProtNLM"/>
    </source>
</evidence>
<dbReference type="InterPro" id="IPR000425">
    <property type="entry name" value="MIP"/>
</dbReference>
<dbReference type="OrthoDB" id="18905at2759"/>
<dbReference type="PANTHER" id="PTHR19139">
    <property type="entry name" value="AQUAPORIN TRANSPORTER"/>
    <property type="match status" value="1"/>
</dbReference>
<keyword evidence="8" id="KW-1185">Reference proteome</keyword>
<dbReference type="RefSeq" id="XP_003294465.1">
    <property type="nucleotide sequence ID" value="XM_003294417.1"/>
</dbReference>
<sequence>GLGELFTPALYKAASMELIGSALFLFMSLSILISSVNYYNFAFNSDAANFPPEQVLNSVPNYRIPVTAGVLHIPLLFLLILATAPISGGHLNSSITFATFLAGYTSFTRCVFYIIAQLTGGIIGSAILRGILPFNIMKRTNLGICTFGTDITYGGALGLEFMLSMLNLLVAFGVALDPRQTSLLGPIGGALSVSFTLGLSIISTAGIAPNYIFGFNITRCLCPAIVVGDLTKIWPYIVGPLIASFTIGVYIYLVPPFKSFQAPQYIIEKCKKIEN</sequence>
<evidence type="ECO:0000256" key="2">
    <source>
        <dbReference type="ARBA" id="ARBA00022692"/>
    </source>
</evidence>
<feature type="transmembrane region" description="Helical" evidence="6">
    <location>
        <begin position="188"/>
        <end position="213"/>
    </location>
</feature>
<dbReference type="OMA" id="ACIVYYG"/>
<dbReference type="KEGG" id="dpp:DICPUDRAFT_9720"/>
<evidence type="ECO:0000256" key="1">
    <source>
        <dbReference type="ARBA" id="ARBA00004141"/>
    </source>
</evidence>
<dbReference type="SUPFAM" id="SSF81338">
    <property type="entry name" value="Aquaporin-like"/>
    <property type="match status" value="1"/>
</dbReference>
<dbReference type="GO" id="GO:0006833">
    <property type="term" value="P:water transport"/>
    <property type="evidence" value="ECO:0000318"/>
    <property type="project" value="GO_Central"/>
</dbReference>
<dbReference type="PANTHER" id="PTHR19139:SF290">
    <property type="entry name" value="AQUAPORIN"/>
    <property type="match status" value="1"/>
</dbReference>
<dbReference type="Gene3D" id="1.20.1080.10">
    <property type="entry name" value="Glycerol uptake facilitator protein"/>
    <property type="match status" value="1"/>
</dbReference>
<feature type="non-terminal residue" evidence="7">
    <location>
        <position position="1"/>
    </location>
</feature>
<protein>
    <recommendedName>
        <fullName evidence="9">Aquaporin</fullName>
    </recommendedName>
</protein>
<dbReference type="InterPro" id="IPR023271">
    <property type="entry name" value="Aquaporin-like"/>
</dbReference>
<feature type="transmembrane region" description="Helical" evidence="6">
    <location>
        <begin position="233"/>
        <end position="253"/>
    </location>
</feature>
<evidence type="ECO:0000256" key="4">
    <source>
        <dbReference type="ARBA" id="ARBA00023136"/>
    </source>
</evidence>
<accession>F1A469</accession>
<proteinExistence type="inferred from homology"/>
<name>F1A469_DICPU</name>
<dbReference type="FunCoup" id="F1A469">
    <property type="interactions" value="16"/>
</dbReference>
<dbReference type="AlphaFoldDB" id="F1A469"/>
<comment type="similarity">
    <text evidence="5">Belongs to the MIP/aquaporin (TC 1.A.8) family.</text>
</comment>
<feature type="transmembrane region" description="Helical" evidence="6">
    <location>
        <begin position="110"/>
        <end position="131"/>
    </location>
</feature>
<organism evidence="7 8">
    <name type="scientific">Dictyostelium purpureum</name>
    <name type="common">Slime mold</name>
    <dbReference type="NCBI Taxonomy" id="5786"/>
    <lineage>
        <taxon>Eukaryota</taxon>
        <taxon>Amoebozoa</taxon>
        <taxon>Evosea</taxon>
        <taxon>Eumycetozoa</taxon>
        <taxon>Dictyostelia</taxon>
        <taxon>Dictyosteliales</taxon>
        <taxon>Dictyosteliaceae</taxon>
        <taxon>Dictyostelium</taxon>
    </lineage>
</organism>
<comment type="subcellular location">
    <subcellularLocation>
        <location evidence="1">Membrane</location>
        <topology evidence="1">Multi-pass membrane protein</topology>
    </subcellularLocation>
</comment>
<dbReference type="eggNOG" id="KOG0223">
    <property type="taxonomic scope" value="Eukaryota"/>
</dbReference>
<evidence type="ECO:0000256" key="3">
    <source>
        <dbReference type="ARBA" id="ARBA00022989"/>
    </source>
</evidence>
<evidence type="ECO:0000313" key="7">
    <source>
        <dbReference type="EMBL" id="EGC29008.1"/>
    </source>
</evidence>
<dbReference type="PRINTS" id="PR00783">
    <property type="entry name" value="MINTRINSICP"/>
</dbReference>
<dbReference type="InParanoid" id="F1A469"/>
<evidence type="ECO:0000313" key="8">
    <source>
        <dbReference type="Proteomes" id="UP000001064"/>
    </source>
</evidence>
<evidence type="ECO:0000256" key="6">
    <source>
        <dbReference type="SAM" id="Phobius"/>
    </source>
</evidence>
<keyword evidence="5" id="KW-0813">Transport</keyword>
<feature type="transmembrane region" description="Helical" evidence="6">
    <location>
        <begin position="22"/>
        <end position="42"/>
    </location>
</feature>
<dbReference type="STRING" id="5786.F1A469"/>
<feature type="transmembrane region" description="Helical" evidence="6">
    <location>
        <begin position="62"/>
        <end position="84"/>
    </location>
</feature>
<feature type="non-terminal residue" evidence="7">
    <location>
        <position position="275"/>
    </location>
</feature>
<dbReference type="InterPro" id="IPR034294">
    <property type="entry name" value="Aquaporin_transptr"/>
</dbReference>
<dbReference type="Pfam" id="PF00230">
    <property type="entry name" value="MIP"/>
    <property type="match status" value="1"/>
</dbReference>
<reference evidence="8" key="1">
    <citation type="journal article" date="2011" name="Genome Biol.">
        <title>Comparative genomics of the social amoebae Dictyostelium discoideum and Dictyostelium purpureum.</title>
        <authorList>
            <consortium name="US DOE Joint Genome Institute (JGI-PGF)"/>
            <person name="Sucgang R."/>
            <person name="Kuo A."/>
            <person name="Tian X."/>
            <person name="Salerno W."/>
            <person name="Parikh A."/>
            <person name="Feasley C.L."/>
            <person name="Dalin E."/>
            <person name="Tu H."/>
            <person name="Huang E."/>
            <person name="Barry K."/>
            <person name="Lindquist E."/>
            <person name="Shapiro H."/>
            <person name="Bruce D."/>
            <person name="Schmutz J."/>
            <person name="Salamov A."/>
            <person name="Fey P."/>
            <person name="Gaudet P."/>
            <person name="Anjard C."/>
            <person name="Babu M.M."/>
            <person name="Basu S."/>
            <person name="Bushmanova Y."/>
            <person name="van der Wel H."/>
            <person name="Katoh-Kurasawa M."/>
            <person name="Dinh C."/>
            <person name="Coutinho P.M."/>
            <person name="Saito T."/>
            <person name="Elias M."/>
            <person name="Schaap P."/>
            <person name="Kay R.R."/>
            <person name="Henrissat B."/>
            <person name="Eichinger L."/>
            <person name="Rivero F."/>
            <person name="Putnam N.H."/>
            <person name="West C.M."/>
            <person name="Loomis W.F."/>
            <person name="Chisholm R.L."/>
            <person name="Shaulsky G."/>
            <person name="Strassmann J.E."/>
            <person name="Queller D.C."/>
            <person name="Kuspa A."/>
            <person name="Grigoriev I.V."/>
        </authorList>
    </citation>
    <scope>NUCLEOTIDE SEQUENCE [LARGE SCALE GENOMIC DNA]</scope>
    <source>
        <strain evidence="8">QSDP1</strain>
    </source>
</reference>
<dbReference type="Proteomes" id="UP000001064">
    <property type="component" value="Unassembled WGS sequence"/>
</dbReference>
<keyword evidence="4 6" id="KW-0472">Membrane</keyword>
<dbReference type="FunFam" id="1.20.1080.10:FF:000066">
    <property type="entry name" value="Uncharacterized protein"/>
    <property type="match status" value="1"/>
</dbReference>
<keyword evidence="3 6" id="KW-1133">Transmembrane helix</keyword>
<dbReference type="GeneID" id="10506772"/>
<feature type="transmembrane region" description="Helical" evidence="6">
    <location>
        <begin position="151"/>
        <end position="176"/>
    </location>
</feature>